<dbReference type="InterPro" id="IPR004099">
    <property type="entry name" value="Pyr_nucl-diS_OxRdtase_dimer"/>
</dbReference>
<keyword evidence="5" id="KW-0560">Oxidoreductase</keyword>
<comment type="cofactor">
    <cofactor evidence="1">
        <name>FAD</name>
        <dbReference type="ChEBI" id="CHEBI:57692"/>
    </cofactor>
</comment>
<reference evidence="9 10" key="1">
    <citation type="submission" date="2022-11" db="EMBL/GenBank/DDBJ databases">
        <title>Haliovirga abyssi gen. nov., sp. nov., a mesophilic fermentative bacterium isolated from the Iheya North hydrothermal field and the proposal of Haliovirgaceae fam. nov.</title>
        <authorList>
            <person name="Miyazaki U."/>
            <person name="Tame A."/>
            <person name="Miyazaki J."/>
            <person name="Takai K."/>
            <person name="Sawayama S."/>
            <person name="Kitajima M."/>
            <person name="Okamoto A."/>
            <person name="Nakagawa S."/>
        </authorList>
    </citation>
    <scope>NUCLEOTIDE SEQUENCE [LARGE SCALE GENOMIC DNA]</scope>
    <source>
        <strain evidence="9 10">IC12</strain>
    </source>
</reference>
<dbReference type="PRINTS" id="PR00411">
    <property type="entry name" value="PNDRDTASEI"/>
</dbReference>
<evidence type="ECO:0000256" key="5">
    <source>
        <dbReference type="ARBA" id="ARBA00023002"/>
    </source>
</evidence>
<keyword evidence="6" id="KW-0676">Redox-active center</keyword>
<name>A0AAU9E0C1_9FUSO</name>
<keyword evidence="4" id="KW-0274">FAD</keyword>
<protein>
    <submittedName>
        <fullName evidence="9">NADH oxidase</fullName>
    </submittedName>
</protein>
<feature type="domain" description="FAD/NAD(P)-binding" evidence="8">
    <location>
        <begin position="7"/>
        <end position="292"/>
    </location>
</feature>
<evidence type="ECO:0000256" key="1">
    <source>
        <dbReference type="ARBA" id="ARBA00001974"/>
    </source>
</evidence>
<evidence type="ECO:0000259" key="8">
    <source>
        <dbReference type="Pfam" id="PF07992"/>
    </source>
</evidence>
<evidence type="ECO:0000256" key="6">
    <source>
        <dbReference type="ARBA" id="ARBA00023284"/>
    </source>
</evidence>
<dbReference type="InterPro" id="IPR023753">
    <property type="entry name" value="FAD/NAD-binding_dom"/>
</dbReference>
<evidence type="ECO:0000256" key="3">
    <source>
        <dbReference type="ARBA" id="ARBA00022630"/>
    </source>
</evidence>
<dbReference type="Proteomes" id="UP001321582">
    <property type="component" value="Chromosome"/>
</dbReference>
<comment type="similarity">
    <text evidence="2">Belongs to the class-III pyridine nucleotide-disulfide oxidoreductase family.</text>
</comment>
<dbReference type="Pfam" id="PF07992">
    <property type="entry name" value="Pyr_redox_2"/>
    <property type="match status" value="1"/>
</dbReference>
<dbReference type="PANTHER" id="PTHR43429:SF1">
    <property type="entry name" value="NAD(P)H SULFUR OXIDOREDUCTASE (COA-DEPENDENT)"/>
    <property type="match status" value="1"/>
</dbReference>
<dbReference type="SUPFAM" id="SSF51905">
    <property type="entry name" value="FAD/NAD(P)-binding domain"/>
    <property type="match status" value="1"/>
</dbReference>
<dbReference type="Gene3D" id="3.50.50.60">
    <property type="entry name" value="FAD/NAD(P)-binding domain"/>
    <property type="match status" value="2"/>
</dbReference>
<dbReference type="InterPro" id="IPR016156">
    <property type="entry name" value="FAD/NAD-linked_Rdtase_dimer_sf"/>
</dbReference>
<accession>A0AAU9E0C1</accession>
<keyword evidence="10" id="KW-1185">Reference proteome</keyword>
<evidence type="ECO:0000256" key="2">
    <source>
        <dbReference type="ARBA" id="ARBA00009130"/>
    </source>
</evidence>
<dbReference type="SUPFAM" id="SSF55424">
    <property type="entry name" value="FAD/NAD-linked reductases, dimerisation (C-terminal) domain"/>
    <property type="match status" value="1"/>
</dbReference>
<evidence type="ECO:0000313" key="10">
    <source>
        <dbReference type="Proteomes" id="UP001321582"/>
    </source>
</evidence>
<dbReference type="GO" id="GO:0016491">
    <property type="term" value="F:oxidoreductase activity"/>
    <property type="evidence" value="ECO:0007669"/>
    <property type="project" value="UniProtKB-KW"/>
</dbReference>
<dbReference type="KEGG" id="haby:HLVA_19040"/>
<dbReference type="AlphaFoldDB" id="A0AAU9E0C1"/>
<dbReference type="PANTHER" id="PTHR43429">
    <property type="entry name" value="PYRIDINE NUCLEOTIDE-DISULFIDE OXIDOREDUCTASE DOMAIN-CONTAINING"/>
    <property type="match status" value="1"/>
</dbReference>
<evidence type="ECO:0000259" key="7">
    <source>
        <dbReference type="Pfam" id="PF02852"/>
    </source>
</evidence>
<keyword evidence="3" id="KW-0285">Flavoprotein</keyword>
<proteinExistence type="inferred from homology"/>
<dbReference type="PRINTS" id="PR00368">
    <property type="entry name" value="FADPNR"/>
</dbReference>
<evidence type="ECO:0000313" key="9">
    <source>
        <dbReference type="EMBL" id="BDU51335.1"/>
    </source>
</evidence>
<evidence type="ECO:0000256" key="4">
    <source>
        <dbReference type="ARBA" id="ARBA00022827"/>
    </source>
</evidence>
<dbReference type="RefSeq" id="WP_307904216.1">
    <property type="nucleotide sequence ID" value="NZ_AP027059.1"/>
</dbReference>
<sequence length="450" mass="49697">MSVNKVVAIIGGGAGGMTTAAQLKKYDSSIDVVVFEKSSYVAWAGCPTPYFIANELPFGSVAHYTPEHFRNIKGIQIYDNHEVEKINFDSNSLIVKGEQFNGEFKYDELVISTGGTPFTPPIKGYSKDIKGIFRLSHAVDAINIKKYIENDKPKKGVIIGSGFIGIEMAESLSLNSIETVVVEKIDRIFPMFSKKLLAPVYKKFEEKNIKLILNNSVDEIFSENGKVTGVKLNDGSTIDADIIMMTIGTRPNTELIEKSGFQLNENSRVYVDEHLKTYIPNVYALGDMIFTDNIITGKKVYAPFGDVADKQGIVVASNITGTPMKWKGVMGTFATSFFDVRLSKTGLTLEEAKENGFNAGSVSLKAFTKVPGFADSRANSIEVVYDKDSETILGAFMVGYEAVAQFIDQFAIAIKFKLNLEDLFDVDYAYSPTNSTVWNPFLAAFRKILR</sequence>
<dbReference type="InterPro" id="IPR050260">
    <property type="entry name" value="FAD-bd_OxRdtase"/>
</dbReference>
<gene>
    <name evidence="9" type="ORF">HLVA_19040</name>
</gene>
<feature type="domain" description="Pyridine nucleotide-disulphide oxidoreductase dimerisation" evidence="7">
    <location>
        <begin position="334"/>
        <end position="436"/>
    </location>
</feature>
<dbReference type="Pfam" id="PF02852">
    <property type="entry name" value="Pyr_redox_dim"/>
    <property type="match status" value="1"/>
</dbReference>
<organism evidence="9 10">
    <name type="scientific">Haliovirga abyssi</name>
    <dbReference type="NCBI Taxonomy" id="2996794"/>
    <lineage>
        <taxon>Bacteria</taxon>
        <taxon>Fusobacteriati</taxon>
        <taxon>Fusobacteriota</taxon>
        <taxon>Fusobacteriia</taxon>
        <taxon>Fusobacteriales</taxon>
        <taxon>Haliovirgaceae</taxon>
        <taxon>Haliovirga</taxon>
    </lineage>
</organism>
<dbReference type="EMBL" id="AP027059">
    <property type="protein sequence ID" value="BDU51335.1"/>
    <property type="molecule type" value="Genomic_DNA"/>
</dbReference>
<dbReference type="InterPro" id="IPR036188">
    <property type="entry name" value="FAD/NAD-bd_sf"/>
</dbReference>